<evidence type="ECO:0008006" key="3">
    <source>
        <dbReference type="Google" id="ProtNLM"/>
    </source>
</evidence>
<dbReference type="EMBL" id="KQ030530">
    <property type="protein sequence ID" value="KJZ73940.1"/>
    <property type="molecule type" value="Genomic_DNA"/>
</dbReference>
<protein>
    <recommendedName>
        <fullName evidence="3">F-box domain-containing protein</fullName>
    </recommendedName>
</protein>
<reference evidence="1 2" key="1">
    <citation type="journal article" date="2014" name="Genome Biol. Evol.">
        <title>Comparative genomics and transcriptomics analyses reveal divergent lifestyle features of nematode endoparasitic fungus Hirsutella minnesotensis.</title>
        <authorList>
            <person name="Lai Y."/>
            <person name="Liu K."/>
            <person name="Zhang X."/>
            <person name="Zhang X."/>
            <person name="Li K."/>
            <person name="Wang N."/>
            <person name="Shu C."/>
            <person name="Wu Y."/>
            <person name="Wang C."/>
            <person name="Bushley K.E."/>
            <person name="Xiang M."/>
            <person name="Liu X."/>
        </authorList>
    </citation>
    <scope>NUCLEOTIDE SEQUENCE [LARGE SCALE GENOMIC DNA]</scope>
    <source>
        <strain evidence="1 2">3608</strain>
    </source>
</reference>
<keyword evidence="2" id="KW-1185">Reference proteome</keyword>
<dbReference type="OrthoDB" id="3766406at2759"/>
<evidence type="ECO:0000313" key="2">
    <source>
        <dbReference type="Proteomes" id="UP000054481"/>
    </source>
</evidence>
<dbReference type="InterPro" id="IPR036047">
    <property type="entry name" value="F-box-like_dom_sf"/>
</dbReference>
<proteinExistence type="predicted"/>
<gene>
    <name evidence="1" type="ORF">HIM_06608</name>
</gene>
<evidence type="ECO:0000313" key="1">
    <source>
        <dbReference type="EMBL" id="KJZ73940.1"/>
    </source>
</evidence>
<accession>A0A0F7ZNL1</accession>
<sequence length="429" mass="49404">MHTRSQTRALADFKLNGPQVCPITRLPADVISRIGSFLDPIQAQLLSVTCKSMEVLRQPAPALQLYYRENENTLSRERDWCRYLEWLAQDRRYEVCEPCMATHRVDTKAARRRRALCRAADKQIDYYKFSNHGATNLRIRKTLQYHRLRGVGEIDDAWLEQMNAPTYLMSSRKSVVEYIESRPKIVPDDRGNLYLVHASIAFEFADSLWMTDDKDELISKISVYMCAHQQINCYNQPMTSCKLLDRVHEAFARLDGQECTGHCSDCATDFAVSLSPGCLEFEAWHSLGREVRPDQSKGDGVTDWFQLEKDSLEDERNNVTGSVRRLYEEGSVTKGNQDQGELHLRVAAATSPSKQLTWGVAMSRKSIFPFNRKKWEKPRKEVCRGCHHGHEWSPKIRVKRQAGWRLDRNGRRASRRGCACGGERKTRAL</sequence>
<name>A0A0F7ZNL1_9HYPO</name>
<dbReference type="SUPFAM" id="SSF81383">
    <property type="entry name" value="F-box domain"/>
    <property type="match status" value="1"/>
</dbReference>
<organism evidence="1 2">
    <name type="scientific">Hirsutella minnesotensis 3608</name>
    <dbReference type="NCBI Taxonomy" id="1043627"/>
    <lineage>
        <taxon>Eukaryota</taxon>
        <taxon>Fungi</taxon>
        <taxon>Dikarya</taxon>
        <taxon>Ascomycota</taxon>
        <taxon>Pezizomycotina</taxon>
        <taxon>Sordariomycetes</taxon>
        <taxon>Hypocreomycetidae</taxon>
        <taxon>Hypocreales</taxon>
        <taxon>Ophiocordycipitaceae</taxon>
        <taxon>Hirsutella</taxon>
    </lineage>
</organism>
<dbReference type="Proteomes" id="UP000054481">
    <property type="component" value="Unassembled WGS sequence"/>
</dbReference>
<dbReference type="AlphaFoldDB" id="A0A0F7ZNL1"/>